<proteinExistence type="predicted"/>
<dbReference type="Gene3D" id="3.90.1200.10">
    <property type="match status" value="1"/>
</dbReference>
<dbReference type="InterPro" id="IPR011009">
    <property type="entry name" value="Kinase-like_dom_sf"/>
</dbReference>
<keyword evidence="3" id="KW-1185">Reference proteome</keyword>
<evidence type="ECO:0000259" key="1">
    <source>
        <dbReference type="Pfam" id="PF01636"/>
    </source>
</evidence>
<dbReference type="Proteomes" id="UP001596990">
    <property type="component" value="Unassembled WGS sequence"/>
</dbReference>
<dbReference type="Pfam" id="PF01636">
    <property type="entry name" value="APH"/>
    <property type="match status" value="1"/>
</dbReference>
<name>A0ABW3L252_9BACI</name>
<dbReference type="SUPFAM" id="SSF56112">
    <property type="entry name" value="Protein kinase-like (PK-like)"/>
    <property type="match status" value="1"/>
</dbReference>
<dbReference type="InterPro" id="IPR002575">
    <property type="entry name" value="Aminoglycoside_PTrfase"/>
</dbReference>
<feature type="domain" description="Aminoglycoside phosphotransferase" evidence="1">
    <location>
        <begin position="100"/>
        <end position="236"/>
    </location>
</feature>
<reference evidence="3" key="1">
    <citation type="journal article" date="2019" name="Int. J. Syst. Evol. Microbiol.">
        <title>The Global Catalogue of Microorganisms (GCM) 10K type strain sequencing project: providing services to taxonomists for standard genome sequencing and annotation.</title>
        <authorList>
            <consortium name="The Broad Institute Genomics Platform"/>
            <consortium name="The Broad Institute Genome Sequencing Center for Infectious Disease"/>
            <person name="Wu L."/>
            <person name="Ma J."/>
        </authorList>
    </citation>
    <scope>NUCLEOTIDE SEQUENCE [LARGE SCALE GENOMIC DNA]</scope>
    <source>
        <strain evidence="3">CCUG 56607</strain>
    </source>
</reference>
<dbReference type="RefSeq" id="WP_386059619.1">
    <property type="nucleotide sequence ID" value="NZ_JBHTKL010000005.1"/>
</dbReference>
<evidence type="ECO:0000313" key="2">
    <source>
        <dbReference type="EMBL" id="MFD1019549.1"/>
    </source>
</evidence>
<accession>A0ABW3L252</accession>
<gene>
    <name evidence="2" type="ORF">ACFQ2J_10235</name>
</gene>
<evidence type="ECO:0000313" key="3">
    <source>
        <dbReference type="Proteomes" id="UP001596990"/>
    </source>
</evidence>
<sequence length="312" mass="36857">MTYLEERLAERNVKVLKKEVINGAHAGRIYRINAIDKENQNVNLVYKEVETDRSNELDLYSTSSNLIQQFNKVIAVWGSSPKAILMYDLNSPIKKGFELLSELDKKNLIESILNRLAALHSLSNDKNSNGLPTHRITYEWHGWCIDQMNRLGAQHHWIQTDWIKIITNAYEQLDFKNFEPQCPQVITHGDPHLENIFLNDGQIWLIDWEWAALSSPLRDITIMCQDIYDTRLIQFVKESYQELLNNDNLNISSQAYQRDFNYYYIDHTTMMLAWEIEKYFQDYTSEEKIKEIIEFKIGEIKRVTSEELELLR</sequence>
<organism evidence="2 3">
    <name type="scientific">Thalassobacillus hwangdonensis</name>
    <dbReference type="NCBI Taxonomy" id="546108"/>
    <lineage>
        <taxon>Bacteria</taxon>
        <taxon>Bacillati</taxon>
        <taxon>Bacillota</taxon>
        <taxon>Bacilli</taxon>
        <taxon>Bacillales</taxon>
        <taxon>Bacillaceae</taxon>
        <taxon>Thalassobacillus</taxon>
    </lineage>
</organism>
<comment type="caution">
    <text evidence="2">The sequence shown here is derived from an EMBL/GenBank/DDBJ whole genome shotgun (WGS) entry which is preliminary data.</text>
</comment>
<protein>
    <submittedName>
        <fullName evidence="2">Phosphotransferase</fullName>
    </submittedName>
</protein>
<dbReference type="EMBL" id="JBHTKL010000005">
    <property type="protein sequence ID" value="MFD1019549.1"/>
    <property type="molecule type" value="Genomic_DNA"/>
</dbReference>